<dbReference type="AlphaFoldDB" id="A0AAV3NZS2"/>
<organism evidence="1 2">
    <name type="scientific">Lithospermum erythrorhizon</name>
    <name type="common">Purple gromwell</name>
    <name type="synonym">Lithospermum officinale var. erythrorhizon</name>
    <dbReference type="NCBI Taxonomy" id="34254"/>
    <lineage>
        <taxon>Eukaryota</taxon>
        <taxon>Viridiplantae</taxon>
        <taxon>Streptophyta</taxon>
        <taxon>Embryophyta</taxon>
        <taxon>Tracheophyta</taxon>
        <taxon>Spermatophyta</taxon>
        <taxon>Magnoliopsida</taxon>
        <taxon>eudicotyledons</taxon>
        <taxon>Gunneridae</taxon>
        <taxon>Pentapetalae</taxon>
        <taxon>asterids</taxon>
        <taxon>lamiids</taxon>
        <taxon>Boraginales</taxon>
        <taxon>Boraginaceae</taxon>
        <taxon>Boraginoideae</taxon>
        <taxon>Lithospermeae</taxon>
        <taxon>Lithospermum</taxon>
    </lineage>
</organism>
<evidence type="ECO:0000313" key="1">
    <source>
        <dbReference type="EMBL" id="GAA0143435.1"/>
    </source>
</evidence>
<protein>
    <submittedName>
        <fullName evidence="1">Uncharacterized protein</fullName>
    </submittedName>
</protein>
<proteinExistence type="predicted"/>
<dbReference type="Proteomes" id="UP001454036">
    <property type="component" value="Unassembled WGS sequence"/>
</dbReference>
<comment type="caution">
    <text evidence="1">The sequence shown here is derived from an EMBL/GenBank/DDBJ whole genome shotgun (WGS) entry which is preliminary data.</text>
</comment>
<sequence length="78" mass="9141">MARSYNRRVKGRQLCVGDLVLKLYSTCHPKDVNKLSPKWEGLYRVSRFLGPGTYELDEMDGKPVPQTWHTSKLSKFYY</sequence>
<name>A0AAV3NZS2_LITER</name>
<dbReference type="EMBL" id="BAABME010000517">
    <property type="protein sequence ID" value="GAA0143435.1"/>
    <property type="molecule type" value="Genomic_DNA"/>
</dbReference>
<accession>A0AAV3NZS2</accession>
<evidence type="ECO:0000313" key="2">
    <source>
        <dbReference type="Proteomes" id="UP001454036"/>
    </source>
</evidence>
<keyword evidence="2" id="KW-1185">Reference proteome</keyword>
<gene>
    <name evidence="1" type="ORF">LIER_04122</name>
</gene>
<reference evidence="1 2" key="1">
    <citation type="submission" date="2024-01" db="EMBL/GenBank/DDBJ databases">
        <title>The complete chloroplast genome sequence of Lithospermum erythrorhizon: insights into the phylogenetic relationship among Boraginaceae species and the maternal lineages of purple gromwells.</title>
        <authorList>
            <person name="Okada T."/>
            <person name="Watanabe K."/>
        </authorList>
    </citation>
    <scope>NUCLEOTIDE SEQUENCE [LARGE SCALE GENOMIC DNA]</scope>
</reference>